<keyword evidence="7" id="KW-1185">Reference proteome</keyword>
<dbReference type="CDD" id="cd00156">
    <property type="entry name" value="REC"/>
    <property type="match status" value="1"/>
</dbReference>
<dbReference type="SUPFAM" id="SSF52172">
    <property type="entry name" value="CheY-like"/>
    <property type="match status" value="1"/>
</dbReference>
<dbReference type="GO" id="GO:0000160">
    <property type="term" value="P:phosphorelay signal transduction system"/>
    <property type="evidence" value="ECO:0007669"/>
    <property type="project" value="InterPro"/>
</dbReference>
<dbReference type="AlphaFoldDB" id="A0A1D7TFN9"/>
<evidence type="ECO:0000259" key="4">
    <source>
        <dbReference type="PROSITE" id="PS50110"/>
    </source>
</evidence>
<dbReference type="InterPro" id="IPR011006">
    <property type="entry name" value="CheY-like_superfamily"/>
</dbReference>
<dbReference type="InterPro" id="IPR052048">
    <property type="entry name" value="ST_Response_Regulator"/>
</dbReference>
<evidence type="ECO:0000256" key="3">
    <source>
        <dbReference type="PROSITE-ProRule" id="PRU01091"/>
    </source>
</evidence>
<dbReference type="InterPro" id="IPR036388">
    <property type="entry name" value="WH-like_DNA-bd_sf"/>
</dbReference>
<evidence type="ECO:0000259" key="5">
    <source>
        <dbReference type="PROSITE" id="PS51755"/>
    </source>
</evidence>
<feature type="domain" description="Response regulatory" evidence="4">
    <location>
        <begin position="13"/>
        <end position="127"/>
    </location>
</feature>
<proteinExistence type="predicted"/>
<dbReference type="PROSITE" id="PS51755">
    <property type="entry name" value="OMPR_PHOB"/>
    <property type="match status" value="1"/>
</dbReference>
<dbReference type="GO" id="GO:0006355">
    <property type="term" value="P:regulation of DNA-templated transcription"/>
    <property type="evidence" value="ECO:0007669"/>
    <property type="project" value="InterPro"/>
</dbReference>
<dbReference type="PANTHER" id="PTHR43228">
    <property type="entry name" value="TWO-COMPONENT RESPONSE REGULATOR"/>
    <property type="match status" value="1"/>
</dbReference>
<dbReference type="SMART" id="SM00862">
    <property type="entry name" value="Trans_reg_C"/>
    <property type="match status" value="1"/>
</dbReference>
<accession>A0A1D7TFN9</accession>
<dbReference type="Pfam" id="PF00072">
    <property type="entry name" value="Response_reg"/>
    <property type="match status" value="1"/>
</dbReference>
<dbReference type="STRING" id="1193502.SHALO_0030"/>
<dbReference type="Proteomes" id="UP000094609">
    <property type="component" value="Chromosome"/>
</dbReference>
<organism evidence="6 7">
    <name type="scientific">Sulfurospirillum halorespirans DSM 13726</name>
    <dbReference type="NCBI Taxonomy" id="1193502"/>
    <lineage>
        <taxon>Bacteria</taxon>
        <taxon>Pseudomonadati</taxon>
        <taxon>Campylobacterota</taxon>
        <taxon>Epsilonproteobacteria</taxon>
        <taxon>Campylobacterales</taxon>
        <taxon>Sulfurospirillaceae</taxon>
        <taxon>Sulfurospirillum</taxon>
    </lineage>
</organism>
<evidence type="ECO:0000256" key="2">
    <source>
        <dbReference type="PROSITE-ProRule" id="PRU00169"/>
    </source>
</evidence>
<dbReference type="InterPro" id="IPR001867">
    <property type="entry name" value="OmpR/PhoB-type_DNA-bd"/>
</dbReference>
<feature type="modified residue" description="4-aspartylphosphate" evidence="2">
    <location>
        <position position="62"/>
    </location>
</feature>
<dbReference type="Gene3D" id="1.10.10.10">
    <property type="entry name" value="Winged helix-like DNA-binding domain superfamily/Winged helix DNA-binding domain"/>
    <property type="match status" value="1"/>
</dbReference>
<feature type="DNA-binding region" description="OmpR/PhoB-type" evidence="3">
    <location>
        <begin position="132"/>
        <end position="226"/>
    </location>
</feature>
<dbReference type="Gene3D" id="3.40.50.2300">
    <property type="match status" value="1"/>
</dbReference>
<dbReference type="KEGG" id="shal:SHALO_0030"/>
<evidence type="ECO:0000313" key="7">
    <source>
        <dbReference type="Proteomes" id="UP000094609"/>
    </source>
</evidence>
<dbReference type="RefSeq" id="WP_069476842.1">
    <property type="nucleotide sequence ID" value="NZ_CP017111.1"/>
</dbReference>
<keyword evidence="2" id="KW-0597">Phosphoprotein</keyword>
<dbReference type="GO" id="GO:0003677">
    <property type="term" value="F:DNA binding"/>
    <property type="evidence" value="ECO:0007669"/>
    <property type="project" value="UniProtKB-UniRule"/>
</dbReference>
<dbReference type="EMBL" id="CP017111">
    <property type="protein sequence ID" value="AOO63832.1"/>
    <property type="molecule type" value="Genomic_DNA"/>
</dbReference>
<dbReference type="PANTHER" id="PTHR43228:SF1">
    <property type="entry name" value="TWO-COMPONENT RESPONSE REGULATOR ARR22"/>
    <property type="match status" value="1"/>
</dbReference>
<gene>
    <name evidence="6" type="ORF">SHALO_0030</name>
</gene>
<protein>
    <submittedName>
        <fullName evidence="6">Putative response regulator</fullName>
    </submittedName>
</protein>
<sequence>MHQATLNLLGTFSVLVVEDDEIARMMIKQALKPYCESFYEACDGLEGLELFKEHRIDLIVTDIHLPGLNGFEMMKEILALKPSQLFIVMTSFDTDQNIIHSMHEGACSFLRKPIDIKELQTALLMSSSKVTQSLKSLSSEITVDYRKELILKNGEPIFLSQKHHKIFWLLCYNQERLVTYEMFEDYVYAGESINKSVLHVSILRIKQQLGKILIENSVNMGYILKPWLSD</sequence>
<evidence type="ECO:0000313" key="6">
    <source>
        <dbReference type="EMBL" id="AOO63832.1"/>
    </source>
</evidence>
<keyword evidence="1 3" id="KW-0238">DNA-binding</keyword>
<feature type="domain" description="OmpR/PhoB-type" evidence="5">
    <location>
        <begin position="132"/>
        <end position="226"/>
    </location>
</feature>
<dbReference type="InterPro" id="IPR001789">
    <property type="entry name" value="Sig_transdc_resp-reg_receiver"/>
</dbReference>
<evidence type="ECO:0000256" key="1">
    <source>
        <dbReference type="ARBA" id="ARBA00023125"/>
    </source>
</evidence>
<dbReference type="SMART" id="SM00448">
    <property type="entry name" value="REC"/>
    <property type="match status" value="1"/>
</dbReference>
<dbReference type="Pfam" id="PF00486">
    <property type="entry name" value="Trans_reg_C"/>
    <property type="match status" value="1"/>
</dbReference>
<name>A0A1D7TFN9_9BACT</name>
<reference evidence="7" key="1">
    <citation type="submission" date="2016-08" db="EMBL/GenBank/DDBJ databases">
        <title>Complete genome sequence of the organohalide-respiring Epsilonproteobacterium Sulfurospirillum halorespirans.</title>
        <authorList>
            <person name="Goris T."/>
            <person name="Zimmermann J."/>
            <person name="Schenz B."/>
            <person name="Lemos M."/>
            <person name="Hackermueller J."/>
            <person name="Diekert G."/>
        </authorList>
    </citation>
    <scope>NUCLEOTIDE SEQUENCE [LARGE SCALE GENOMIC DNA]</scope>
    <source>
        <strain>DSM 13726</strain>
        <strain evidence="7">PCE-M2</strain>
    </source>
</reference>
<dbReference type="PROSITE" id="PS50110">
    <property type="entry name" value="RESPONSE_REGULATORY"/>
    <property type="match status" value="1"/>
</dbReference>